<dbReference type="Proteomes" id="UP000242877">
    <property type="component" value="Unassembled WGS sequence"/>
</dbReference>
<dbReference type="AlphaFoldDB" id="A0A167ZWM2"/>
<reference evidence="1 2" key="1">
    <citation type="journal article" date="2016" name="Genome Biol. Evol.">
        <title>Divergent and convergent evolution of fungal pathogenicity.</title>
        <authorList>
            <person name="Shang Y."/>
            <person name="Xiao G."/>
            <person name="Zheng P."/>
            <person name="Cen K."/>
            <person name="Zhan S."/>
            <person name="Wang C."/>
        </authorList>
    </citation>
    <scope>NUCLEOTIDE SEQUENCE [LARGE SCALE GENOMIC DNA]</scope>
    <source>
        <strain evidence="1 2">ARSEF 7405</strain>
    </source>
</reference>
<dbReference type="EMBL" id="AZGZ01000009">
    <property type="protein sequence ID" value="KZZ93188.1"/>
    <property type="molecule type" value="Genomic_DNA"/>
</dbReference>
<accession>A0A167ZWM2</accession>
<gene>
    <name evidence="1" type="ORF">AAP_02654</name>
</gene>
<organism evidence="1 2">
    <name type="scientific">Ascosphaera apis ARSEF 7405</name>
    <dbReference type="NCBI Taxonomy" id="392613"/>
    <lineage>
        <taxon>Eukaryota</taxon>
        <taxon>Fungi</taxon>
        <taxon>Dikarya</taxon>
        <taxon>Ascomycota</taxon>
        <taxon>Pezizomycotina</taxon>
        <taxon>Eurotiomycetes</taxon>
        <taxon>Eurotiomycetidae</taxon>
        <taxon>Onygenales</taxon>
        <taxon>Ascosphaeraceae</taxon>
        <taxon>Ascosphaera</taxon>
    </lineage>
</organism>
<keyword evidence="2" id="KW-1185">Reference proteome</keyword>
<dbReference type="VEuPathDB" id="FungiDB:AAP_02654"/>
<protein>
    <submittedName>
        <fullName evidence="1">Uncharacterized protein</fullName>
    </submittedName>
</protein>
<evidence type="ECO:0000313" key="1">
    <source>
        <dbReference type="EMBL" id="KZZ93188.1"/>
    </source>
</evidence>
<comment type="caution">
    <text evidence="1">The sequence shown here is derived from an EMBL/GenBank/DDBJ whole genome shotgun (WGS) entry which is preliminary data.</text>
</comment>
<name>A0A167ZWM2_9EURO</name>
<sequence length="91" mass="10750">MLEPVDTHDRKLCIMKAIATNPRQELEMLAKTRQEEALKRDAQSRQRVEDCQTFMILNEIPDRDEGAICERRNVLIDLNHFVKVLLRYVIL</sequence>
<proteinExistence type="predicted"/>
<evidence type="ECO:0000313" key="2">
    <source>
        <dbReference type="Proteomes" id="UP000242877"/>
    </source>
</evidence>